<dbReference type="Proteomes" id="UP001617714">
    <property type="component" value="Unassembled WGS sequence"/>
</dbReference>
<evidence type="ECO:0000313" key="2">
    <source>
        <dbReference type="EMBL" id="QHQ24720.1"/>
    </source>
</evidence>
<accession>A0AAP9LD20</accession>
<reference evidence="3" key="1">
    <citation type="submission" date="2019-11" db="EMBL/GenBank/DDBJ databases">
        <authorList>
            <person name="Jee S."/>
        </authorList>
    </citation>
    <scope>NUCLEOTIDE SEQUENCE [LARGE SCALE GENOMIC DNA]</scope>
    <source>
        <strain evidence="3">PZ1</strain>
    </source>
</reference>
<evidence type="ECO:0000313" key="4">
    <source>
        <dbReference type="Proteomes" id="UP001617714"/>
    </source>
</evidence>
<evidence type="ECO:0000313" key="1">
    <source>
        <dbReference type="EMBL" id="MFJ5323835.1"/>
    </source>
</evidence>
<sequence length="46" mass="5139">MSASHRLSLNWPLLNCHSVSDCSVPVSGDLFVNWNEKDRYFTIAGA</sequence>
<name>A0AAP9LD20_9GAMM</name>
<keyword evidence="4" id="KW-1185">Reference proteome</keyword>
<dbReference type="RefSeq" id="WP_159105490.1">
    <property type="nucleotide sequence ID" value="NZ_CP102749.1"/>
</dbReference>
<reference evidence="2" key="2">
    <citation type="journal article" date="2022" name="Plant Pathol J">
        <title>Comparative Genomic Analysis of Pathogenic Factors of Pectobacterium Species Isolated in South Korea Using Whole-Genome Sequencing.</title>
        <authorList>
            <person name="Jee S."/>
            <person name="Kang I.J."/>
            <person name="Bak G."/>
            <person name="Kang S."/>
            <person name="Lee J."/>
            <person name="Heu S."/>
            <person name="Hwang I."/>
        </authorList>
    </citation>
    <scope>NUCLEOTIDE SEQUENCE</scope>
    <source>
        <strain evidence="2">PZ1</strain>
    </source>
</reference>
<dbReference type="EMBL" id="JBIXKD010000038">
    <property type="protein sequence ID" value="MFJ5323835.1"/>
    <property type="molecule type" value="Genomic_DNA"/>
</dbReference>
<reference evidence="1 4" key="3">
    <citation type="submission" date="2024-10" db="EMBL/GenBank/DDBJ databases">
        <authorList>
            <person name="Lu C.-H."/>
        </authorList>
    </citation>
    <scope>NUCLEOTIDE SEQUENCE [LARGE SCALE GENOMIC DNA]</scope>
    <source>
        <strain evidence="1 4">22QBSP01-2</strain>
    </source>
</reference>
<dbReference type="Proteomes" id="UP000464054">
    <property type="component" value="Chromosome"/>
</dbReference>
<proteinExistence type="predicted"/>
<gene>
    <name evidence="1" type="ORF">ACIPSN_21255</name>
    <name evidence="2" type="ORF">GMX10_12065</name>
</gene>
<dbReference type="EMBL" id="CP046377">
    <property type="protein sequence ID" value="QHQ24720.1"/>
    <property type="molecule type" value="Genomic_DNA"/>
</dbReference>
<evidence type="ECO:0000313" key="3">
    <source>
        <dbReference type="Proteomes" id="UP000464054"/>
    </source>
</evidence>
<dbReference type="AlphaFoldDB" id="A0AAP9LD20"/>
<organism evidence="2 3">
    <name type="scientific">Pectobacterium parvum</name>
    <dbReference type="NCBI Taxonomy" id="2778550"/>
    <lineage>
        <taxon>Bacteria</taxon>
        <taxon>Pseudomonadati</taxon>
        <taxon>Pseudomonadota</taxon>
        <taxon>Gammaproteobacteria</taxon>
        <taxon>Enterobacterales</taxon>
        <taxon>Pectobacteriaceae</taxon>
        <taxon>Pectobacterium</taxon>
    </lineage>
</organism>
<protein>
    <submittedName>
        <fullName evidence="2">Uncharacterized protein</fullName>
    </submittedName>
</protein>